<name>A0AAD6GYN6_9EURO</name>
<accession>A0AAD6GYN6</accession>
<keyword evidence="2" id="KW-1185">Reference proteome</keyword>
<dbReference type="Pfam" id="PF11951">
    <property type="entry name" value="Fungal_trans_2"/>
    <property type="match status" value="1"/>
</dbReference>
<dbReference type="Proteomes" id="UP001216150">
    <property type="component" value="Unassembled WGS sequence"/>
</dbReference>
<evidence type="ECO:0000313" key="1">
    <source>
        <dbReference type="EMBL" id="KAJ5595975.1"/>
    </source>
</evidence>
<comment type="caution">
    <text evidence="1">The sequence shown here is derived from an EMBL/GenBank/DDBJ whole genome shotgun (WGS) entry which is preliminary data.</text>
</comment>
<protein>
    <submittedName>
        <fullName evidence="1">Uncharacterized protein</fullName>
    </submittedName>
</protein>
<gene>
    <name evidence="1" type="ORF">N7450_002433</name>
</gene>
<reference evidence="1 2" key="1">
    <citation type="journal article" date="2023" name="IMA Fungus">
        <title>Comparative genomic study of the Penicillium genus elucidates a diverse pangenome and 15 lateral gene transfer events.</title>
        <authorList>
            <person name="Petersen C."/>
            <person name="Sorensen T."/>
            <person name="Nielsen M.R."/>
            <person name="Sondergaard T.E."/>
            <person name="Sorensen J.L."/>
            <person name="Fitzpatrick D.A."/>
            <person name="Frisvad J.C."/>
            <person name="Nielsen K.L."/>
        </authorList>
    </citation>
    <scope>NUCLEOTIDE SEQUENCE [LARGE SCALE GENOMIC DNA]</scope>
    <source>
        <strain evidence="1 2">IBT 29057</strain>
    </source>
</reference>
<dbReference type="EMBL" id="JAQJAC010000002">
    <property type="protein sequence ID" value="KAJ5595975.1"/>
    <property type="molecule type" value="Genomic_DNA"/>
</dbReference>
<dbReference type="PANTHER" id="PTHR38791">
    <property type="entry name" value="ZN(II)2CYS6 TRANSCRIPTION FACTOR (EUROFUNG)-RELATED-RELATED"/>
    <property type="match status" value="1"/>
</dbReference>
<proteinExistence type="predicted"/>
<dbReference type="InterPro" id="IPR053175">
    <property type="entry name" value="DHMBA_Reg_Transcription_Factor"/>
</dbReference>
<sequence>METACWYKDKSPAQRAYNRFCYDFITVYPGVIGRLPALLEDTADDSCLFTVVRALAYANYHGRYGSDEAYEASRLHYGQALQQLVMVMTVPDEMQRDDSLMVIFLFGLYEMFTSSIRDGSWITHMKGTQTVIAERAISSTSLMEDSHYLSVLCSHLVVYYLTEQKTPPPDLDRWIQQIPFENEAKKHLILLMSEAAGICAKLSANTNNIFEGLEDQTDLEIFHECLELDLRLDKFCTDTTPDWNNVVQAPISHSNRPSWSIDFLSGPGAPDRMYSYSNRLAASKWNMCRSTRIRLNLALLEFLQKRPFIQPHFETAALRARMVDLLLSLTTEISYTIPNALAMSFDGSSDFESVDKIPTLWAYMVTWPAYTSFQCLNHRLVKGENTMNKAIWFRKVLTFLRETIGIAKAKIMIEESEAQGL</sequence>
<dbReference type="InterPro" id="IPR021858">
    <property type="entry name" value="Fun_TF"/>
</dbReference>
<evidence type="ECO:0000313" key="2">
    <source>
        <dbReference type="Proteomes" id="UP001216150"/>
    </source>
</evidence>
<dbReference type="PANTHER" id="PTHR38791:SF12">
    <property type="entry name" value="TRANSCRIPTION FACTOR DOMAIN-CONTAINING PROTEIN-RELATED"/>
    <property type="match status" value="1"/>
</dbReference>
<organism evidence="1 2">
    <name type="scientific">Penicillium hetheringtonii</name>
    <dbReference type="NCBI Taxonomy" id="911720"/>
    <lineage>
        <taxon>Eukaryota</taxon>
        <taxon>Fungi</taxon>
        <taxon>Dikarya</taxon>
        <taxon>Ascomycota</taxon>
        <taxon>Pezizomycotina</taxon>
        <taxon>Eurotiomycetes</taxon>
        <taxon>Eurotiomycetidae</taxon>
        <taxon>Eurotiales</taxon>
        <taxon>Aspergillaceae</taxon>
        <taxon>Penicillium</taxon>
    </lineage>
</organism>
<dbReference type="AlphaFoldDB" id="A0AAD6GYN6"/>